<reference evidence="1" key="1">
    <citation type="submission" date="2019-08" db="EMBL/GenBank/DDBJ databases">
        <authorList>
            <person name="Kucharzyk K."/>
            <person name="Murdoch R.W."/>
            <person name="Higgins S."/>
            <person name="Loffler F."/>
        </authorList>
    </citation>
    <scope>NUCLEOTIDE SEQUENCE</scope>
</reference>
<organism evidence="1">
    <name type="scientific">bioreactor metagenome</name>
    <dbReference type="NCBI Taxonomy" id="1076179"/>
    <lineage>
        <taxon>unclassified sequences</taxon>
        <taxon>metagenomes</taxon>
        <taxon>ecological metagenomes</taxon>
    </lineage>
</organism>
<dbReference type="EMBL" id="VSSQ01061152">
    <property type="protein sequence ID" value="MPN14514.1"/>
    <property type="molecule type" value="Genomic_DNA"/>
</dbReference>
<proteinExistence type="predicted"/>
<comment type="caution">
    <text evidence="1">The sequence shown here is derived from an EMBL/GenBank/DDBJ whole genome shotgun (WGS) entry which is preliminary data.</text>
</comment>
<sequence length="128" mass="14771">MRHLWYLSNRITEGGSVHIMISNLIRYDDIAYMQSCVQPTGGTGIDDEVGTVAIDDKSGSYSRIDFTDTGLHQHHFLVFDFPSCKNKVEMRFLCFFCHIFQQNTVFFFHCSNNSDHECFLPCICIVML</sequence>
<protein>
    <submittedName>
        <fullName evidence="1">Uncharacterized protein</fullName>
    </submittedName>
</protein>
<accession>A0A645FQK6</accession>
<evidence type="ECO:0000313" key="1">
    <source>
        <dbReference type="EMBL" id="MPN14514.1"/>
    </source>
</evidence>
<gene>
    <name evidence="1" type="ORF">SDC9_161841</name>
</gene>
<name>A0A645FQK6_9ZZZZ</name>
<dbReference type="AlphaFoldDB" id="A0A645FQK6"/>